<protein>
    <submittedName>
        <fullName evidence="2">Uncharacterized protein</fullName>
    </submittedName>
</protein>
<sequence length="69" mass="7370">MPAKQNKDGPGANGSTIARPPRWGRRGRGLGAFLRLFSVMSGKEMSRRCRPRRLGDGQGKEVAGLGSAC</sequence>
<name>A0A2H4SRZ8_CORMI</name>
<dbReference type="AlphaFoldDB" id="A0A2H4SRZ8"/>
<evidence type="ECO:0000313" key="2">
    <source>
        <dbReference type="EMBL" id="ATY65892.1"/>
    </source>
</evidence>
<dbReference type="Proteomes" id="UP000323067">
    <property type="component" value="Chromosome iii"/>
</dbReference>
<feature type="region of interest" description="Disordered" evidence="1">
    <location>
        <begin position="48"/>
        <end position="69"/>
    </location>
</feature>
<evidence type="ECO:0000313" key="3">
    <source>
        <dbReference type="Proteomes" id="UP000323067"/>
    </source>
</evidence>
<accession>A0A2H4SRZ8</accession>
<evidence type="ECO:0000256" key="1">
    <source>
        <dbReference type="SAM" id="MobiDB-lite"/>
    </source>
</evidence>
<proteinExistence type="predicted"/>
<reference evidence="2 3" key="1">
    <citation type="journal article" date="2017" name="BMC Genomics">
        <title>Chromosome level assembly and secondary metabolite potential of the parasitic fungus Cordyceps militaris.</title>
        <authorList>
            <person name="Kramer G.J."/>
            <person name="Nodwell J.R."/>
        </authorList>
    </citation>
    <scope>NUCLEOTIDE SEQUENCE [LARGE SCALE GENOMIC DNA]</scope>
    <source>
        <strain evidence="2 3">ATCC 34164</strain>
    </source>
</reference>
<organism evidence="2 3">
    <name type="scientific">Cordyceps militaris</name>
    <name type="common">Caterpillar fungus</name>
    <name type="synonym">Clavaria militaris</name>
    <dbReference type="NCBI Taxonomy" id="73501"/>
    <lineage>
        <taxon>Eukaryota</taxon>
        <taxon>Fungi</taxon>
        <taxon>Dikarya</taxon>
        <taxon>Ascomycota</taxon>
        <taxon>Pezizomycotina</taxon>
        <taxon>Sordariomycetes</taxon>
        <taxon>Hypocreomycetidae</taxon>
        <taxon>Hypocreales</taxon>
        <taxon>Cordycipitaceae</taxon>
        <taxon>Cordyceps</taxon>
    </lineage>
</organism>
<dbReference type="VEuPathDB" id="FungiDB:CCM_00287"/>
<feature type="region of interest" description="Disordered" evidence="1">
    <location>
        <begin position="1"/>
        <end position="26"/>
    </location>
</feature>
<gene>
    <name evidence="2" type="ORF">A9K55_001823</name>
</gene>
<dbReference type="EMBL" id="CP023326">
    <property type="protein sequence ID" value="ATY65892.1"/>
    <property type="molecule type" value="Genomic_DNA"/>
</dbReference>
<dbReference type="VEuPathDB" id="FungiDB:A9K55_001823"/>